<feature type="domain" description="N-acetyltransferase" evidence="4">
    <location>
        <begin position="22"/>
        <end position="172"/>
    </location>
</feature>
<evidence type="ECO:0000256" key="1">
    <source>
        <dbReference type="ARBA" id="ARBA00022679"/>
    </source>
</evidence>
<dbReference type="SUPFAM" id="SSF55729">
    <property type="entry name" value="Acyl-CoA N-acyltransferases (Nat)"/>
    <property type="match status" value="1"/>
</dbReference>
<dbReference type="GO" id="GO:0016747">
    <property type="term" value="F:acyltransferase activity, transferring groups other than amino-acyl groups"/>
    <property type="evidence" value="ECO:0007669"/>
    <property type="project" value="InterPro"/>
</dbReference>
<reference evidence="5 6" key="2">
    <citation type="submission" date="2017-10" db="EMBL/GenBank/DDBJ databases">
        <authorList>
            <person name="Banno H."/>
            <person name="Chua N.-H."/>
        </authorList>
    </citation>
    <scope>NUCLEOTIDE SEQUENCE [LARGE SCALE GENOMIC DNA]</scope>
    <source>
        <strain evidence="5 6">JK623</strain>
    </source>
</reference>
<dbReference type="EMBL" id="PDYG01000066">
    <property type="protein sequence ID" value="PHU37319.1"/>
    <property type="molecule type" value="Genomic_DNA"/>
</dbReference>
<protein>
    <submittedName>
        <fullName evidence="5">GNAT family N-acetyltransferase</fullName>
    </submittedName>
</protein>
<reference evidence="5 6" key="1">
    <citation type="submission" date="2017-10" db="EMBL/GenBank/DDBJ databases">
        <title>Resolving the taxonomy of Roseburia spp., Eubacterium rectale and Agathobacter spp. through phylogenomic analysis.</title>
        <authorList>
            <person name="Sheridan P.O."/>
            <person name="Walker A.W."/>
            <person name="Duncan S.H."/>
            <person name="Scott K.P."/>
            <person name="Toole P.W.O."/>
            <person name="Luis P."/>
            <person name="Flint H.J."/>
        </authorList>
    </citation>
    <scope>NUCLEOTIDE SEQUENCE [LARGE SCALE GENOMIC DNA]</scope>
    <source>
        <strain evidence="5 6">JK623</strain>
    </source>
</reference>
<dbReference type="InterPro" id="IPR051531">
    <property type="entry name" value="N-acetyltransferase"/>
</dbReference>
<comment type="caution">
    <text evidence="5">The sequence shown here is derived from an EMBL/GenBank/DDBJ whole genome shotgun (WGS) entry which is preliminary data.</text>
</comment>
<dbReference type="Proteomes" id="UP000224563">
    <property type="component" value="Unassembled WGS sequence"/>
</dbReference>
<evidence type="ECO:0000256" key="3">
    <source>
        <dbReference type="ARBA" id="ARBA00038502"/>
    </source>
</evidence>
<dbReference type="PANTHER" id="PTHR43792:SF8">
    <property type="entry name" value="[RIBOSOMAL PROTEIN US5]-ALANINE N-ACETYLTRANSFERASE"/>
    <property type="match status" value="1"/>
</dbReference>
<dbReference type="PANTHER" id="PTHR43792">
    <property type="entry name" value="GNAT FAMILY, PUTATIVE (AFU_ORTHOLOGUE AFUA_3G00765)-RELATED-RELATED"/>
    <property type="match status" value="1"/>
</dbReference>
<evidence type="ECO:0000313" key="6">
    <source>
        <dbReference type="Proteomes" id="UP000224563"/>
    </source>
</evidence>
<dbReference type="Gene3D" id="3.40.630.30">
    <property type="match status" value="1"/>
</dbReference>
<evidence type="ECO:0000313" key="5">
    <source>
        <dbReference type="EMBL" id="PHU37319.1"/>
    </source>
</evidence>
<dbReference type="InterPro" id="IPR016181">
    <property type="entry name" value="Acyl_CoA_acyltransferase"/>
</dbReference>
<dbReference type="AlphaFoldDB" id="A0A2G3E254"/>
<accession>A0A2G3E254</accession>
<dbReference type="InterPro" id="IPR000182">
    <property type="entry name" value="GNAT_dom"/>
</dbReference>
<name>A0A2G3E254_9FIRM</name>
<keyword evidence="2" id="KW-0012">Acyltransferase</keyword>
<dbReference type="Pfam" id="PF13302">
    <property type="entry name" value="Acetyltransf_3"/>
    <property type="match status" value="1"/>
</dbReference>
<proteinExistence type="inferred from homology"/>
<evidence type="ECO:0000259" key="4">
    <source>
        <dbReference type="PROSITE" id="PS51186"/>
    </source>
</evidence>
<keyword evidence="6" id="KW-1185">Reference proteome</keyword>
<evidence type="ECO:0000256" key="2">
    <source>
        <dbReference type="ARBA" id="ARBA00023315"/>
    </source>
</evidence>
<organism evidence="5 6">
    <name type="scientific">Agathobacter ruminis</name>
    <dbReference type="NCBI Taxonomy" id="1712665"/>
    <lineage>
        <taxon>Bacteria</taxon>
        <taxon>Bacillati</taxon>
        <taxon>Bacillota</taxon>
        <taxon>Clostridia</taxon>
        <taxon>Lachnospirales</taxon>
        <taxon>Lachnospiraceae</taxon>
        <taxon>Agathobacter</taxon>
    </lineage>
</organism>
<sequence length="172" mass="20200">MADTRIRIIPFNMRYLDDYYRNFNREIAKYQWPDPFESMDDARNLLQDFLDEMEKEETLLLAVVDADEKFIGSTEMHGLSEDCPELGVWIIESEQGKGYAYEALKFILDYAYEKYGKTEFFYEADVRNVGSNKLLSKLSADYDMKALDVEELVTDSGKELRLQGNVLRRRIL</sequence>
<gene>
    <name evidence="5" type="ORF">CSX02_08575</name>
</gene>
<keyword evidence="1 5" id="KW-0808">Transferase</keyword>
<dbReference type="PROSITE" id="PS51186">
    <property type="entry name" value="GNAT"/>
    <property type="match status" value="1"/>
</dbReference>
<comment type="similarity">
    <text evidence="3">Belongs to the acetyltransferase family. RimJ subfamily.</text>
</comment>
<dbReference type="RefSeq" id="WP_099386368.1">
    <property type="nucleotide sequence ID" value="NZ_JANSWH010000063.1"/>
</dbReference>